<dbReference type="SUPFAM" id="SSF56091">
    <property type="entry name" value="DNA ligase/mRNA capping enzyme, catalytic domain"/>
    <property type="match status" value="1"/>
</dbReference>
<feature type="binding site" evidence="10">
    <location>
        <position position="406"/>
    </location>
    <ligand>
        <name>Zn(2+)</name>
        <dbReference type="ChEBI" id="CHEBI:29105"/>
    </ligand>
</feature>
<evidence type="ECO:0000256" key="9">
    <source>
        <dbReference type="ARBA" id="ARBA00034005"/>
    </source>
</evidence>
<feature type="binding site" evidence="10">
    <location>
        <position position="118"/>
    </location>
    <ligand>
        <name>NAD(+)</name>
        <dbReference type="ChEBI" id="CHEBI:57540"/>
    </ligand>
</feature>
<feature type="binding site" evidence="10">
    <location>
        <position position="409"/>
    </location>
    <ligand>
        <name>Zn(2+)</name>
        <dbReference type="ChEBI" id="CHEBI:29105"/>
    </ligand>
</feature>
<evidence type="ECO:0000256" key="1">
    <source>
        <dbReference type="ARBA" id="ARBA00022598"/>
    </source>
</evidence>
<comment type="catalytic activity">
    <reaction evidence="9 10">
        <text>NAD(+) + (deoxyribonucleotide)n-3'-hydroxyl + 5'-phospho-(deoxyribonucleotide)m = (deoxyribonucleotide)n+m + AMP + beta-nicotinamide D-nucleotide.</text>
        <dbReference type="EC" id="6.5.1.2"/>
    </reaction>
</comment>
<dbReference type="HAMAP" id="MF_01588">
    <property type="entry name" value="DNA_ligase_A"/>
    <property type="match status" value="1"/>
</dbReference>
<evidence type="ECO:0000256" key="4">
    <source>
        <dbReference type="ARBA" id="ARBA00022763"/>
    </source>
</evidence>
<keyword evidence="7 10" id="KW-0520">NAD</keyword>
<feature type="binding site" evidence="10">
    <location>
        <begin position="89"/>
        <end position="90"/>
    </location>
    <ligand>
        <name>NAD(+)</name>
        <dbReference type="ChEBI" id="CHEBI:57540"/>
    </ligand>
</feature>
<evidence type="ECO:0000256" key="3">
    <source>
        <dbReference type="ARBA" id="ARBA00022723"/>
    </source>
</evidence>
<dbReference type="STRING" id="1188233.MAU_4620"/>
<organism evidence="12 13">
    <name type="scientific">Metamycoplasma auris 15026</name>
    <dbReference type="NCBI Taxonomy" id="1188233"/>
    <lineage>
        <taxon>Bacteria</taxon>
        <taxon>Bacillati</taxon>
        <taxon>Mycoplasmatota</taxon>
        <taxon>Mycoplasmoidales</taxon>
        <taxon>Metamycoplasmataceae</taxon>
        <taxon>Metamycoplasma</taxon>
    </lineage>
</organism>
<dbReference type="eggNOG" id="COG0272">
    <property type="taxonomic scope" value="Bacteria"/>
</dbReference>
<dbReference type="InterPro" id="IPR018239">
    <property type="entry name" value="DNA_ligase_AS"/>
</dbReference>
<dbReference type="RefSeq" id="WP_004424842.1">
    <property type="nucleotide sequence ID" value="NZ_AORI01000011.1"/>
</dbReference>
<dbReference type="Gene3D" id="3.40.50.10190">
    <property type="entry name" value="BRCT domain"/>
    <property type="match status" value="1"/>
</dbReference>
<evidence type="ECO:0000259" key="11">
    <source>
        <dbReference type="PROSITE" id="PS50172"/>
    </source>
</evidence>
<evidence type="ECO:0000313" key="13">
    <source>
        <dbReference type="Proteomes" id="UP000013131"/>
    </source>
</evidence>
<keyword evidence="10" id="KW-0464">Manganese</keyword>
<dbReference type="GO" id="GO:0006260">
    <property type="term" value="P:DNA replication"/>
    <property type="evidence" value="ECO:0007669"/>
    <property type="project" value="UniProtKB-KW"/>
</dbReference>
<feature type="binding site" evidence="10">
    <location>
        <position position="429"/>
    </location>
    <ligand>
        <name>Zn(2+)</name>
        <dbReference type="ChEBI" id="CHEBI:29105"/>
    </ligand>
</feature>
<feature type="binding site" evidence="10">
    <location>
        <position position="141"/>
    </location>
    <ligand>
        <name>NAD(+)</name>
        <dbReference type="ChEBI" id="CHEBI:57540"/>
    </ligand>
</feature>
<dbReference type="Pfam" id="PF03120">
    <property type="entry name" value="OB_DNA_ligase"/>
    <property type="match status" value="1"/>
</dbReference>
<dbReference type="InterPro" id="IPR004150">
    <property type="entry name" value="NAD_DNA_ligase_OB"/>
</dbReference>
<dbReference type="Pfam" id="PF01653">
    <property type="entry name" value="DNA_ligase_aden"/>
    <property type="match status" value="1"/>
</dbReference>
<dbReference type="AlphaFoldDB" id="N9UZR7"/>
<dbReference type="Pfam" id="PF00533">
    <property type="entry name" value="BRCT"/>
    <property type="match status" value="1"/>
</dbReference>
<dbReference type="InterPro" id="IPR010994">
    <property type="entry name" value="RuvA_2-like"/>
</dbReference>
<dbReference type="Gene3D" id="1.10.287.610">
    <property type="entry name" value="Helix hairpin bin"/>
    <property type="match status" value="1"/>
</dbReference>
<evidence type="ECO:0000256" key="2">
    <source>
        <dbReference type="ARBA" id="ARBA00022705"/>
    </source>
</evidence>
<dbReference type="SMART" id="SM00532">
    <property type="entry name" value="LIGANc"/>
    <property type="match status" value="1"/>
</dbReference>
<dbReference type="Proteomes" id="UP000013131">
    <property type="component" value="Unassembled WGS sequence"/>
</dbReference>
<dbReference type="InterPro" id="IPR041663">
    <property type="entry name" value="DisA/LigA_HHH"/>
</dbReference>
<feature type="binding site" evidence="10">
    <location>
        <position position="175"/>
    </location>
    <ligand>
        <name>NAD(+)</name>
        <dbReference type="ChEBI" id="CHEBI:57540"/>
    </ligand>
</feature>
<dbReference type="CDD" id="cd00114">
    <property type="entry name" value="LIGANc"/>
    <property type="match status" value="1"/>
</dbReference>
<dbReference type="GO" id="GO:0003911">
    <property type="term" value="F:DNA ligase (NAD+) activity"/>
    <property type="evidence" value="ECO:0007669"/>
    <property type="project" value="UniProtKB-UniRule"/>
</dbReference>
<dbReference type="SUPFAM" id="SSF52113">
    <property type="entry name" value="BRCT domain"/>
    <property type="match status" value="1"/>
</dbReference>
<dbReference type="InterPro" id="IPR013839">
    <property type="entry name" value="DNAligase_adenylation"/>
</dbReference>
<evidence type="ECO:0000256" key="10">
    <source>
        <dbReference type="HAMAP-Rule" id="MF_01588"/>
    </source>
</evidence>
<proteinExistence type="inferred from homology"/>
<evidence type="ECO:0000256" key="6">
    <source>
        <dbReference type="ARBA" id="ARBA00022842"/>
    </source>
</evidence>
<comment type="similarity">
    <text evidence="10">Belongs to the NAD-dependent DNA ligase family. LigA subfamily.</text>
</comment>
<dbReference type="Gene3D" id="1.10.150.20">
    <property type="entry name" value="5' to 3' exonuclease, C-terminal subdomain"/>
    <property type="match status" value="2"/>
</dbReference>
<protein>
    <recommendedName>
        <fullName evidence="10">DNA ligase</fullName>
        <ecNumber evidence="10">6.5.1.2</ecNumber>
    </recommendedName>
    <alternativeName>
        <fullName evidence="10">Polydeoxyribonucleotide synthase [NAD(+)]</fullName>
    </alternativeName>
</protein>
<reference evidence="12 13" key="1">
    <citation type="journal article" date="2013" name="Genome Announc.">
        <title>Draft Genome Sequences of Mycoplasma auris and Mycoplasma yeatsii, Two Species of the Ear Canal of Caprinae.</title>
        <authorList>
            <person name="Dordet-Frisoni E."/>
            <person name="Baranowski E."/>
            <person name="Barre A."/>
            <person name="Blanchard A."/>
            <person name="Breton M."/>
            <person name="Couture C."/>
            <person name="Dupuy V."/>
            <person name="Gaurivaud P."/>
            <person name="Jacob D."/>
            <person name="Lemaitre C."/>
            <person name="Manso-Silvan L."/>
            <person name="Nikolski M."/>
            <person name="Nouvel L.X."/>
            <person name="Poumarat F."/>
            <person name="Sirand-Pugnet P."/>
            <person name="Thebault P."/>
            <person name="Theil S."/>
            <person name="Thiaucourt F."/>
            <person name="Citti C."/>
            <person name="Tardy F."/>
        </authorList>
    </citation>
    <scope>NUCLEOTIDE SEQUENCE [LARGE SCALE GENOMIC DNA]</scope>
    <source>
        <strain evidence="12 13">15026</strain>
    </source>
</reference>
<comment type="caution">
    <text evidence="12">The sequence shown here is derived from an EMBL/GenBank/DDBJ whole genome shotgun (WGS) entry which is preliminary data.</text>
</comment>
<dbReference type="OrthoDB" id="9759736at2"/>
<dbReference type="InterPro" id="IPR012340">
    <property type="entry name" value="NA-bd_OB-fold"/>
</dbReference>
<evidence type="ECO:0000313" key="12">
    <source>
        <dbReference type="EMBL" id="ENY68667.1"/>
    </source>
</evidence>
<dbReference type="EMBL" id="AORI01000011">
    <property type="protein sequence ID" value="ENY68667.1"/>
    <property type="molecule type" value="Genomic_DNA"/>
</dbReference>
<evidence type="ECO:0000256" key="8">
    <source>
        <dbReference type="ARBA" id="ARBA00023204"/>
    </source>
</evidence>
<dbReference type="SUPFAM" id="SSF50249">
    <property type="entry name" value="Nucleic acid-binding proteins"/>
    <property type="match status" value="1"/>
</dbReference>
<accession>N9UZR7</accession>
<dbReference type="PIRSF" id="PIRSF001604">
    <property type="entry name" value="LigA"/>
    <property type="match status" value="1"/>
</dbReference>
<dbReference type="NCBIfam" id="NF005932">
    <property type="entry name" value="PRK07956.1"/>
    <property type="match status" value="1"/>
</dbReference>
<dbReference type="InterPro" id="IPR013840">
    <property type="entry name" value="DNAligase_N"/>
</dbReference>
<keyword evidence="3 10" id="KW-0479">Metal-binding</keyword>
<keyword evidence="6 10" id="KW-0460">Magnesium</keyword>
<dbReference type="InterPro" id="IPR001357">
    <property type="entry name" value="BRCT_dom"/>
</dbReference>
<dbReference type="CDD" id="cd17748">
    <property type="entry name" value="BRCT_DNA_ligase_like"/>
    <property type="match status" value="1"/>
</dbReference>
<name>N9UZR7_9BACT</name>
<evidence type="ECO:0000256" key="7">
    <source>
        <dbReference type="ARBA" id="ARBA00023027"/>
    </source>
</evidence>
<dbReference type="GO" id="GO:0006281">
    <property type="term" value="P:DNA repair"/>
    <property type="evidence" value="ECO:0007669"/>
    <property type="project" value="UniProtKB-KW"/>
</dbReference>
<dbReference type="Pfam" id="PF12826">
    <property type="entry name" value="HHH_2"/>
    <property type="match status" value="1"/>
</dbReference>
<keyword evidence="13" id="KW-1185">Reference proteome</keyword>
<keyword evidence="4 10" id="KW-0227">DNA damage</keyword>
<dbReference type="GO" id="GO:0046872">
    <property type="term" value="F:metal ion binding"/>
    <property type="evidence" value="ECO:0007669"/>
    <property type="project" value="UniProtKB-KW"/>
</dbReference>
<dbReference type="InterPro" id="IPR001679">
    <property type="entry name" value="DNA_ligase"/>
</dbReference>
<keyword evidence="5 10" id="KW-0862">Zinc</keyword>
<feature type="binding site" evidence="10">
    <location>
        <begin position="36"/>
        <end position="40"/>
    </location>
    <ligand>
        <name>NAD(+)</name>
        <dbReference type="ChEBI" id="CHEBI:57540"/>
    </ligand>
</feature>
<feature type="binding site" evidence="10">
    <location>
        <position position="291"/>
    </location>
    <ligand>
        <name>NAD(+)</name>
        <dbReference type="ChEBI" id="CHEBI:57540"/>
    </ligand>
</feature>
<dbReference type="Gene3D" id="2.40.50.140">
    <property type="entry name" value="Nucleic acid-binding proteins"/>
    <property type="match status" value="1"/>
</dbReference>
<keyword evidence="8 10" id="KW-0234">DNA repair</keyword>
<feature type="binding site" evidence="10">
    <location>
        <position position="424"/>
    </location>
    <ligand>
        <name>Zn(2+)</name>
        <dbReference type="ChEBI" id="CHEBI:29105"/>
    </ligand>
</feature>
<dbReference type="EC" id="6.5.1.2" evidence="10"/>
<feature type="domain" description="BRCT" evidence="11">
    <location>
        <begin position="588"/>
        <end position="665"/>
    </location>
</feature>
<keyword evidence="2 10" id="KW-0235">DNA replication</keyword>
<dbReference type="PROSITE" id="PS01055">
    <property type="entry name" value="DNA_LIGASE_N1"/>
    <property type="match status" value="1"/>
</dbReference>
<feature type="active site" description="N6-AMP-lysine intermediate" evidence="10">
    <location>
        <position position="120"/>
    </location>
</feature>
<evidence type="ECO:0000256" key="5">
    <source>
        <dbReference type="ARBA" id="ARBA00022833"/>
    </source>
</evidence>
<dbReference type="NCBIfam" id="TIGR00575">
    <property type="entry name" value="dnlj"/>
    <property type="match status" value="1"/>
</dbReference>
<comment type="function">
    <text evidence="10">DNA ligase that catalyzes the formation of phosphodiester linkages between 5'-phosphoryl and 3'-hydroxyl groups in double-stranded DNA using NAD as a coenzyme and as the energy source for the reaction. It is essential for DNA replication and repair of damaged DNA.</text>
</comment>
<dbReference type="SUPFAM" id="SSF47781">
    <property type="entry name" value="RuvA domain 2-like"/>
    <property type="match status" value="1"/>
</dbReference>
<dbReference type="InterPro" id="IPR036420">
    <property type="entry name" value="BRCT_dom_sf"/>
</dbReference>
<dbReference type="SMART" id="SM00292">
    <property type="entry name" value="BRCT"/>
    <property type="match status" value="1"/>
</dbReference>
<comment type="cofactor">
    <cofactor evidence="10">
        <name>Mg(2+)</name>
        <dbReference type="ChEBI" id="CHEBI:18420"/>
    </cofactor>
    <cofactor evidence="10">
        <name>Mn(2+)</name>
        <dbReference type="ChEBI" id="CHEBI:29035"/>
    </cofactor>
</comment>
<sequence>MNENEIKIKNEIIALQNKINEWDKHYYDLDNPIVSDEIYDIEYNKLKKYEEQYSYLFSDLELKKSPTNKINAHLSRIFSKVEHDYPMLSLNKTYTIEEIKKFVDNIKKITEKFSFFVEPKIDGLSISIKYKNGKLFKAVTRGNGQIGEDVTSNILQIKDIPKKIAYQKNLEVRGEVFLPINQFEELNKTLASENKPLMANPRNAAAGTLRQLNPEIVKQRNLSAFLYYIINPKKHNIFSMEDSFKFLKNLGFLVTKESKKLNSIEEIEAYITNFKELKKTLDYETDGIVIKLNEIEYYEKLGQTSKFPHWAVAFKYEPDITSTILRDIFITIGRTGVVTYNAKLDEVELSGTKVSFATLNNYEFINNLNINIGDAVYIKKSGEIIPCVIGLANKNNTEVFKPIEKCPYCNNQIYFNDTGLEQFCLNENCPEIKIRKLIHFTSKEALDINSLGEKNIILFHKLNYINEITDIFKLKNYQEELINLSGFGEISVKKIISSIEEAKNKSLEKLIFGLSIPLVGIKSAKFIASKVLKFENVLDFDFSVFEEYHDFGNKITANLIEWFSNEKNIKLIKELISLNVNPIYINEQKTDILNNLAFVITGTLSKPRSFFEKLIIENGGQVFSAVSSNIKYLLAGEKAGSKLVKAKKLNVQVISEKEFYELLNS</sequence>
<gene>
    <name evidence="10 12" type="primary">ligA</name>
    <name evidence="12" type="ORF">MAU_4620</name>
</gene>
<dbReference type="Gene3D" id="3.30.470.30">
    <property type="entry name" value="DNA ligase/mRNA capping enzyme"/>
    <property type="match status" value="1"/>
</dbReference>
<dbReference type="PROSITE" id="PS50172">
    <property type="entry name" value="BRCT"/>
    <property type="match status" value="1"/>
</dbReference>
<dbReference type="PATRIC" id="fig|1188233.3.peg.448"/>
<keyword evidence="1 10" id="KW-0436">Ligase</keyword>
<feature type="binding site" evidence="10">
    <location>
        <position position="315"/>
    </location>
    <ligand>
        <name>NAD(+)</name>
        <dbReference type="ChEBI" id="CHEBI:57540"/>
    </ligand>
</feature>